<comment type="caution">
    <text evidence="2">The sequence shown here is derived from an EMBL/GenBank/DDBJ whole genome shotgun (WGS) entry which is preliminary data.</text>
</comment>
<name>A0A0C2DEB0_9BACT</name>
<reference evidence="2 3" key="1">
    <citation type="submission" date="2014-12" db="EMBL/GenBank/DDBJ databases">
        <title>Genome assembly of Enhygromyxa salina DSM 15201.</title>
        <authorList>
            <person name="Sharma G."/>
            <person name="Subramanian S."/>
        </authorList>
    </citation>
    <scope>NUCLEOTIDE SEQUENCE [LARGE SCALE GENOMIC DNA]</scope>
    <source>
        <strain evidence="2 3">DSM 15201</strain>
    </source>
</reference>
<feature type="transmembrane region" description="Helical" evidence="1">
    <location>
        <begin position="306"/>
        <end position="323"/>
    </location>
</feature>
<feature type="transmembrane region" description="Helical" evidence="1">
    <location>
        <begin position="166"/>
        <end position="185"/>
    </location>
</feature>
<evidence type="ECO:0000256" key="1">
    <source>
        <dbReference type="SAM" id="Phobius"/>
    </source>
</evidence>
<gene>
    <name evidence="2" type="ORF">DB30_02217</name>
</gene>
<evidence type="ECO:0008006" key="4">
    <source>
        <dbReference type="Google" id="ProtNLM"/>
    </source>
</evidence>
<keyword evidence="1" id="KW-0812">Transmembrane</keyword>
<protein>
    <recommendedName>
        <fullName evidence="4">Glycosyltransferase RgtA/B/C/D-like domain-containing protein</fullName>
    </recommendedName>
</protein>
<evidence type="ECO:0000313" key="3">
    <source>
        <dbReference type="Proteomes" id="UP000031599"/>
    </source>
</evidence>
<feature type="transmembrane region" description="Helical" evidence="1">
    <location>
        <begin position="256"/>
        <end position="274"/>
    </location>
</feature>
<feature type="transmembrane region" description="Helical" evidence="1">
    <location>
        <begin position="197"/>
        <end position="217"/>
    </location>
</feature>
<feature type="transmembrane region" description="Helical" evidence="1">
    <location>
        <begin position="359"/>
        <end position="378"/>
    </location>
</feature>
<organism evidence="2 3">
    <name type="scientific">Enhygromyxa salina</name>
    <dbReference type="NCBI Taxonomy" id="215803"/>
    <lineage>
        <taxon>Bacteria</taxon>
        <taxon>Pseudomonadati</taxon>
        <taxon>Myxococcota</taxon>
        <taxon>Polyangia</taxon>
        <taxon>Nannocystales</taxon>
        <taxon>Nannocystaceae</taxon>
        <taxon>Enhygromyxa</taxon>
    </lineage>
</organism>
<dbReference type="Proteomes" id="UP000031599">
    <property type="component" value="Unassembled WGS sequence"/>
</dbReference>
<sequence length="524" mass="55510">MLACAYAFIGGDVDEFCLDDAWIHLSYAKSLRLGDGLSYNPGDWETGFSSPLWVVLLAAWPTGPDPVVSVKLLGALLHAATAGLASMIALELASARASLERPIPVLSIATLAGILCATSPTLLQAASSGMEVPLTTCLVLACLRACLRENWLLAAVLAFAAELARAEVLGCLVGFAIVAGLADLLSRPRTWASARASLRWTTPALGAAAGLAAWVLYCQVVSGWPWPNTAYVKIADAGPAGLAQGWAYLSEQVLPWQPWFAGVGGLALIAAALWTDLSGKGVLEPGADPQPQSPAQSLAPIRRWQLLALIVAYVTGMLGTAASRPLNPEVLFFEARYFAIFAPIPLIVIALGLARTHRVLSLVLVLPIALLTGLQIPATQTLQRAQERGIALLHGDPARYVSAKLPDDAVLAVEGAGSLRYRTPRSMKIIDALGLNNAAIAHAEDDPAKACALIEERPDYLVMPEHIAGALAKVFELRLLEQFVDPAYAQVAEPHEVRVLLLEVVAVRPRWAARCGGPSAELSP</sequence>
<proteinExistence type="predicted"/>
<keyword evidence="1" id="KW-1133">Transmembrane helix</keyword>
<keyword evidence="1" id="KW-0472">Membrane</keyword>
<feature type="transmembrane region" description="Helical" evidence="1">
    <location>
        <begin position="335"/>
        <end position="354"/>
    </location>
</feature>
<dbReference type="AlphaFoldDB" id="A0A0C2DEB0"/>
<dbReference type="EMBL" id="JMCC02000016">
    <property type="protein sequence ID" value="KIG18002.1"/>
    <property type="molecule type" value="Genomic_DNA"/>
</dbReference>
<accession>A0A0C2DEB0</accession>
<evidence type="ECO:0000313" key="2">
    <source>
        <dbReference type="EMBL" id="KIG18002.1"/>
    </source>
</evidence>